<dbReference type="GO" id="GO:0090406">
    <property type="term" value="C:pollen tube"/>
    <property type="evidence" value="ECO:0007669"/>
    <property type="project" value="UniProtKB-ARBA"/>
</dbReference>
<keyword evidence="4" id="KW-0238">DNA-binding</keyword>
<name>A1XI89_PHERA</name>
<dbReference type="InterPro" id="IPR017930">
    <property type="entry name" value="Myb_dom"/>
</dbReference>
<dbReference type="GO" id="GO:0048235">
    <property type="term" value="P:pollen sperm cell differentiation"/>
    <property type="evidence" value="ECO:0007669"/>
    <property type="project" value="UniProtKB-ARBA"/>
</dbReference>
<keyword evidence="3" id="KW-0805">Transcription regulation</keyword>
<keyword evidence="2" id="KW-0677">Repeat</keyword>
<dbReference type="PROSITE" id="PS51294">
    <property type="entry name" value="HTH_MYB"/>
    <property type="match status" value="2"/>
</dbReference>
<dbReference type="GO" id="GO:0005634">
    <property type="term" value="C:nucleus"/>
    <property type="evidence" value="ECO:0007669"/>
    <property type="project" value="UniProtKB-SubCell"/>
</dbReference>
<feature type="region of interest" description="Disordered" evidence="9">
    <location>
        <begin position="1"/>
        <end position="28"/>
    </location>
</feature>
<dbReference type="PANTHER" id="PTHR47995:SF18">
    <property type="entry name" value="TRANSCRIPTION FACTOR MYB65"/>
    <property type="match status" value="1"/>
</dbReference>
<evidence type="ECO:0000313" key="12">
    <source>
        <dbReference type="EMBL" id="ABD27774.1"/>
    </source>
</evidence>
<feature type="domain" description="Myb-like" evidence="10">
    <location>
        <begin position="23"/>
        <end position="75"/>
    </location>
</feature>
<dbReference type="GO" id="GO:0003700">
    <property type="term" value="F:DNA-binding transcription factor activity"/>
    <property type="evidence" value="ECO:0007669"/>
    <property type="project" value="UniProtKB-ARBA"/>
</dbReference>
<protein>
    <submittedName>
        <fullName evidence="12">MYB1</fullName>
    </submittedName>
</protein>
<evidence type="ECO:0000259" key="10">
    <source>
        <dbReference type="PROSITE" id="PS50090"/>
    </source>
</evidence>
<evidence type="ECO:0000256" key="9">
    <source>
        <dbReference type="SAM" id="MobiDB-lite"/>
    </source>
</evidence>
<dbReference type="SUPFAM" id="SSF46689">
    <property type="entry name" value="Homeodomain-like"/>
    <property type="match status" value="1"/>
</dbReference>
<dbReference type="Gene3D" id="1.10.10.60">
    <property type="entry name" value="Homeodomain-like"/>
    <property type="match status" value="2"/>
</dbReference>
<gene>
    <name evidence="12" type="primary">myb1</name>
</gene>
<evidence type="ECO:0000256" key="6">
    <source>
        <dbReference type="ARBA" id="ARBA00023163"/>
    </source>
</evidence>
<evidence type="ECO:0000256" key="7">
    <source>
        <dbReference type="ARBA" id="ARBA00023242"/>
    </source>
</evidence>
<dbReference type="PROSITE" id="PS50090">
    <property type="entry name" value="MYB_LIKE"/>
    <property type="match status" value="2"/>
</dbReference>
<sequence>MAPDVSGGLRNCAQSNTTNNNNNHVLKKGPWTTSEDMILVEYVKKHGEGNWNAVQRNSGLLRCGKSCRLRWANHLRPNLKKGAFTPDEEKLIVDLHSKLGNKWARMAAQLPGRTDNEIKNYWNTRLKRRQRAGLPIYPQQLLKQQQHHHHQQNSSSHIPSNLNPLIYYDALTSPPLINPSPNQLKIYGSNSGGVALSLAGSNSSSFFNQGISNQLPYLLRYDDDFDYGTGSEMGVLGLPSIQSPAPADSSSDFVMGSDCVEDYEVEMTGGGRSKSGLLEDLLGESHALAKTDDDDNMHEKGEEDFRFGNGSSDNNYEDLRTRVSEAENSSADDDLLNLLDNFPLSVPIPNWDEVHGNESPMLSNGTCGVVESQPEAARYNTVTTFTNEDRNFGSCLWNNMPAFTS</sequence>
<keyword evidence="5" id="KW-0010">Activator</keyword>
<dbReference type="FunFam" id="1.10.10.60:FF:000001">
    <property type="entry name" value="MYB-related transcription factor"/>
    <property type="match status" value="1"/>
</dbReference>
<proteinExistence type="evidence at transcript level"/>
<dbReference type="PANTHER" id="PTHR47995">
    <property type="entry name" value="TRANSCRIPTION FACTOR MYB33-RELATED"/>
    <property type="match status" value="1"/>
</dbReference>
<dbReference type="FunFam" id="1.10.10.60:FF:000404">
    <property type="entry name" value="Transcription factor MYB97"/>
    <property type="match status" value="1"/>
</dbReference>
<dbReference type="InterPro" id="IPR009057">
    <property type="entry name" value="Homeodomain-like_sf"/>
</dbReference>
<feature type="domain" description="HTH myb-type" evidence="11">
    <location>
        <begin position="76"/>
        <end position="130"/>
    </location>
</feature>
<feature type="domain" description="Myb-like" evidence="10">
    <location>
        <begin position="76"/>
        <end position="126"/>
    </location>
</feature>
<comment type="function">
    <text evidence="8">Transcription factor.</text>
</comment>
<evidence type="ECO:0000256" key="1">
    <source>
        <dbReference type="ARBA" id="ARBA00004123"/>
    </source>
</evidence>
<feature type="domain" description="HTH myb-type" evidence="11">
    <location>
        <begin position="23"/>
        <end position="75"/>
    </location>
</feature>
<accession>A1XI89</accession>
<dbReference type="GO" id="GO:0080092">
    <property type="term" value="P:regulation of pollen tube growth"/>
    <property type="evidence" value="ECO:0007669"/>
    <property type="project" value="UniProtKB-ARBA"/>
</dbReference>
<evidence type="ECO:0000256" key="4">
    <source>
        <dbReference type="ARBA" id="ARBA00023125"/>
    </source>
</evidence>
<dbReference type="Pfam" id="PF00249">
    <property type="entry name" value="Myb_DNA-binding"/>
    <property type="match status" value="2"/>
</dbReference>
<dbReference type="GO" id="GO:0003677">
    <property type="term" value="F:DNA binding"/>
    <property type="evidence" value="ECO:0007669"/>
    <property type="project" value="UniProtKB-KW"/>
</dbReference>
<keyword evidence="7" id="KW-0539">Nucleus</keyword>
<feature type="region of interest" description="Disordered" evidence="9">
    <location>
        <begin position="289"/>
        <end position="313"/>
    </location>
</feature>
<evidence type="ECO:0000256" key="2">
    <source>
        <dbReference type="ARBA" id="ARBA00022737"/>
    </source>
</evidence>
<keyword evidence="6" id="KW-0804">Transcription</keyword>
<comment type="subcellular location">
    <subcellularLocation>
        <location evidence="1">Nucleus</location>
    </subcellularLocation>
</comment>
<organism evidence="12">
    <name type="scientific">Phelipanche ramosa</name>
    <name type="common">Hemp broomrape</name>
    <name type="synonym">Orobanche ramosa</name>
    <dbReference type="NCBI Taxonomy" id="46066"/>
    <lineage>
        <taxon>Eukaryota</taxon>
        <taxon>Viridiplantae</taxon>
        <taxon>Streptophyta</taxon>
        <taxon>Embryophyta</taxon>
        <taxon>Tracheophyta</taxon>
        <taxon>Spermatophyta</taxon>
        <taxon>Magnoliopsida</taxon>
        <taxon>eudicotyledons</taxon>
        <taxon>Gunneridae</taxon>
        <taxon>Pentapetalae</taxon>
        <taxon>asterids</taxon>
        <taxon>lamiids</taxon>
        <taxon>Lamiales</taxon>
        <taxon>Orobanchaceae</taxon>
        <taxon>Orobancheae</taxon>
        <taxon>Phelipanche</taxon>
    </lineage>
</organism>
<feature type="compositionally biased region" description="Basic and acidic residues" evidence="9">
    <location>
        <begin position="289"/>
        <end position="306"/>
    </location>
</feature>
<evidence type="ECO:0000256" key="8">
    <source>
        <dbReference type="ARBA" id="ARBA00057804"/>
    </source>
</evidence>
<evidence type="ECO:0000259" key="11">
    <source>
        <dbReference type="PROSITE" id="PS51294"/>
    </source>
</evidence>
<dbReference type="SMART" id="SM00717">
    <property type="entry name" value="SANT"/>
    <property type="match status" value="2"/>
</dbReference>
<dbReference type="EMBL" id="DQ380234">
    <property type="protein sequence ID" value="ABD27774.1"/>
    <property type="molecule type" value="mRNA"/>
</dbReference>
<evidence type="ECO:0000256" key="5">
    <source>
        <dbReference type="ARBA" id="ARBA00023159"/>
    </source>
</evidence>
<evidence type="ECO:0000256" key="3">
    <source>
        <dbReference type="ARBA" id="ARBA00023015"/>
    </source>
</evidence>
<dbReference type="CDD" id="cd00167">
    <property type="entry name" value="SANT"/>
    <property type="match status" value="2"/>
</dbReference>
<reference evidence="12" key="1">
    <citation type="journal article" date="2007" name="Ann. Appl. Biol.">
        <title>Identification and expression analysis of a MYB family transcription factor in the parasitic plant Orobanche ramosa.</title>
        <authorList>
            <person name="Gonzalez-Verdejo C.I."/>
            <person name="Dita M.A."/>
            <person name="Di Pietro A."/>
            <person name="Moreno M.T."/>
            <person name="Barandiaran X."/>
            <person name="Rubiales D."/>
            <person name="Gonzalez-Melendi P."/>
            <person name="Perez-de-Luque A."/>
        </authorList>
    </citation>
    <scope>NUCLEOTIDE SEQUENCE</scope>
</reference>
<dbReference type="AlphaFoldDB" id="A1XI89"/>
<dbReference type="InterPro" id="IPR001005">
    <property type="entry name" value="SANT/Myb"/>
</dbReference>